<dbReference type="AlphaFoldDB" id="A0A9X7Z5Z0"/>
<feature type="transmembrane region" description="Helical" evidence="1">
    <location>
        <begin position="36"/>
        <end position="55"/>
    </location>
</feature>
<organism evidence="2 3">
    <name type="scientific">Alicyclobacillus mengziensis</name>
    <dbReference type="NCBI Taxonomy" id="2931921"/>
    <lineage>
        <taxon>Bacteria</taxon>
        <taxon>Bacillati</taxon>
        <taxon>Bacillota</taxon>
        <taxon>Bacilli</taxon>
        <taxon>Bacillales</taxon>
        <taxon>Alicyclobacillaceae</taxon>
        <taxon>Alicyclobacillus</taxon>
    </lineage>
</organism>
<sequence length="113" mass="11881">MKWIGFAIGLAGTIVGGIIAYLETGNFFQGIQAGSPYWTVAVIAVGFLASLLLLWQTRLAAWMLLAIAVIGVFGNYVMWEGPGSFFLVSALIGLTNSKGKSKTGPAAAVSVRK</sequence>
<gene>
    <name evidence="2" type="ORF">JZ786_20820</name>
</gene>
<keyword evidence="3" id="KW-1185">Reference proteome</keyword>
<proteinExistence type="predicted"/>
<dbReference type="EMBL" id="CP071182">
    <property type="protein sequence ID" value="QSO46847.1"/>
    <property type="molecule type" value="Genomic_DNA"/>
</dbReference>
<dbReference type="KEGG" id="afx:JZ786_20820"/>
<accession>A0A9X7Z5Z0</accession>
<keyword evidence="1" id="KW-0472">Membrane</keyword>
<keyword evidence="1" id="KW-1133">Transmembrane helix</keyword>
<protein>
    <submittedName>
        <fullName evidence="2">Uncharacterized protein</fullName>
    </submittedName>
</protein>
<dbReference type="Proteomes" id="UP000663505">
    <property type="component" value="Chromosome"/>
</dbReference>
<reference evidence="2 3" key="1">
    <citation type="submission" date="2021-02" db="EMBL/GenBank/DDBJ databases">
        <title>Alicyclobacillus curvatus sp. nov. and Alicyclobacillus mengziensis sp. nov., two acidophilic bacteria isolated from acid mine drainage.</title>
        <authorList>
            <person name="Huang Y."/>
        </authorList>
    </citation>
    <scope>NUCLEOTIDE SEQUENCE [LARGE SCALE GENOMIC DNA]</scope>
    <source>
        <strain evidence="2 3">S30H14</strain>
    </source>
</reference>
<name>A0A9X7Z5Z0_9BACL</name>
<evidence type="ECO:0000313" key="3">
    <source>
        <dbReference type="Proteomes" id="UP000663505"/>
    </source>
</evidence>
<dbReference type="RefSeq" id="WP_206656208.1">
    <property type="nucleotide sequence ID" value="NZ_CP071182.1"/>
</dbReference>
<evidence type="ECO:0000313" key="2">
    <source>
        <dbReference type="EMBL" id="QSO46847.1"/>
    </source>
</evidence>
<evidence type="ECO:0000256" key="1">
    <source>
        <dbReference type="SAM" id="Phobius"/>
    </source>
</evidence>
<feature type="transmembrane region" description="Helical" evidence="1">
    <location>
        <begin position="62"/>
        <end position="79"/>
    </location>
</feature>
<keyword evidence="1" id="KW-0812">Transmembrane</keyword>